<feature type="transmembrane region" description="Helical" evidence="5">
    <location>
        <begin position="20"/>
        <end position="43"/>
    </location>
</feature>
<gene>
    <name evidence="7" type="ORF">CKO31_01910</name>
</gene>
<dbReference type="InterPro" id="IPR045275">
    <property type="entry name" value="MscS_archaea/bacteria_type"/>
</dbReference>
<keyword evidence="5" id="KW-0813">Transport</keyword>
<comment type="caution">
    <text evidence="5">Lacks conserved residue(s) required for the propagation of feature annotation.</text>
</comment>
<dbReference type="InterPro" id="IPR010920">
    <property type="entry name" value="LSM_dom_sf"/>
</dbReference>
<keyword evidence="5" id="KW-0406">Ion transport</keyword>
<comment type="similarity">
    <text evidence="5">Belongs to the MscS (TC 1.A.23) family.</text>
</comment>
<dbReference type="SUPFAM" id="SSF50182">
    <property type="entry name" value="Sm-like ribonucleoproteins"/>
    <property type="match status" value="1"/>
</dbReference>
<evidence type="ECO:0000256" key="2">
    <source>
        <dbReference type="ARBA" id="ARBA00022692"/>
    </source>
</evidence>
<keyword evidence="4 5" id="KW-0472">Membrane</keyword>
<dbReference type="InterPro" id="IPR023408">
    <property type="entry name" value="MscS_beta-dom_sf"/>
</dbReference>
<dbReference type="PANTHER" id="PTHR30221:SF1">
    <property type="entry name" value="SMALL-CONDUCTANCE MECHANOSENSITIVE CHANNEL"/>
    <property type="match status" value="1"/>
</dbReference>
<dbReference type="EMBL" id="NRRV01000003">
    <property type="protein sequence ID" value="MBK1629511.1"/>
    <property type="molecule type" value="Genomic_DNA"/>
</dbReference>
<evidence type="ECO:0000256" key="4">
    <source>
        <dbReference type="ARBA" id="ARBA00023136"/>
    </source>
</evidence>
<dbReference type="PANTHER" id="PTHR30221">
    <property type="entry name" value="SMALL-CONDUCTANCE MECHANOSENSITIVE CHANNEL"/>
    <property type="match status" value="1"/>
</dbReference>
<evidence type="ECO:0000256" key="3">
    <source>
        <dbReference type="ARBA" id="ARBA00022989"/>
    </source>
</evidence>
<keyword evidence="3 5" id="KW-1133">Transmembrane helix</keyword>
<evidence type="ECO:0000256" key="1">
    <source>
        <dbReference type="ARBA" id="ARBA00004370"/>
    </source>
</evidence>
<evidence type="ECO:0000259" key="6">
    <source>
        <dbReference type="Pfam" id="PF00924"/>
    </source>
</evidence>
<name>A0ABS1CC60_9GAMM</name>
<dbReference type="Proteomes" id="UP000748752">
    <property type="component" value="Unassembled WGS sequence"/>
</dbReference>
<proteinExistence type="inferred from homology"/>
<evidence type="ECO:0000313" key="8">
    <source>
        <dbReference type="Proteomes" id="UP000748752"/>
    </source>
</evidence>
<accession>A0ABS1CC60</accession>
<feature type="domain" description="Mechanosensitive ion channel MscS" evidence="6">
    <location>
        <begin position="105"/>
        <end position="171"/>
    </location>
</feature>
<comment type="caution">
    <text evidence="7">The sequence shown here is derived from an EMBL/GenBank/DDBJ whole genome shotgun (WGS) entry which is preliminary data.</text>
</comment>
<sequence length="275" mass="29744">MEKAVDQNLSRLFADLDTGVLLDLGIILAVAAVLIVSTQKALPWLANRLRGRRRYLLLALVPLLRLIIIVGAFLFMVPKIIEPSFQNMVAVLGSLGLALGFALKDYASSLVAGIVAIGEAPYRNGDWVEIDGIYGEVTHVGMRALSLVTPDDNLVTIPHLKLWSGAISNANNGSPQLQCTADFHLHPAHDAAGVLAALQDVALTSPYLAFDQPIAVVAQEQPWGTRYRLRAYPIDARQQFRFTTDLTVRGKAELRRLGITFAASSTAPDPEPTAG</sequence>
<dbReference type="InterPro" id="IPR006685">
    <property type="entry name" value="MscS_channel_2nd"/>
</dbReference>
<reference evidence="7 8" key="1">
    <citation type="journal article" date="2020" name="Microorganisms">
        <title>Osmotic Adaptation and Compatible Solute Biosynthesis of Phototrophic Bacteria as Revealed from Genome Analyses.</title>
        <authorList>
            <person name="Imhoff J.F."/>
            <person name="Rahn T."/>
            <person name="Kunzel S."/>
            <person name="Keller A."/>
            <person name="Neulinger S.C."/>
        </authorList>
    </citation>
    <scope>NUCLEOTIDE SEQUENCE [LARGE SCALE GENOMIC DNA]</scope>
    <source>
        <strain evidence="7 8">DSM 6210</strain>
    </source>
</reference>
<evidence type="ECO:0000256" key="5">
    <source>
        <dbReference type="RuleBase" id="RU369025"/>
    </source>
</evidence>
<feature type="transmembrane region" description="Helical" evidence="5">
    <location>
        <begin position="55"/>
        <end position="78"/>
    </location>
</feature>
<protein>
    <recommendedName>
        <fullName evidence="5">Small-conductance mechanosensitive channel</fullName>
    </recommendedName>
</protein>
<dbReference type="Gene3D" id="1.10.287.1260">
    <property type="match status" value="1"/>
</dbReference>
<comment type="subunit">
    <text evidence="5">Homoheptamer.</text>
</comment>
<keyword evidence="5" id="KW-1003">Cell membrane</keyword>
<keyword evidence="2 5" id="KW-0812">Transmembrane</keyword>
<evidence type="ECO:0000313" key="7">
    <source>
        <dbReference type="EMBL" id="MBK1629511.1"/>
    </source>
</evidence>
<keyword evidence="8" id="KW-1185">Reference proteome</keyword>
<keyword evidence="5" id="KW-0997">Cell inner membrane</keyword>
<dbReference type="Pfam" id="PF00924">
    <property type="entry name" value="MS_channel_2nd"/>
    <property type="match status" value="1"/>
</dbReference>
<comment type="function">
    <text evidence="5">Mechanosensitive channel that participates in the regulation of osmotic pressure changes within the cell, opening in response to stretch forces in the membrane lipid bilayer, without the need for other proteins. Contributes to normal resistance to hypoosmotic shock. Forms an ion channel of 1.0 nanosiemens conductance with a slight preference for anions.</text>
</comment>
<dbReference type="Gene3D" id="2.30.30.60">
    <property type="match status" value="1"/>
</dbReference>
<organism evidence="7 8">
    <name type="scientific">Thiohalocapsa halophila</name>
    <dbReference type="NCBI Taxonomy" id="69359"/>
    <lineage>
        <taxon>Bacteria</taxon>
        <taxon>Pseudomonadati</taxon>
        <taxon>Pseudomonadota</taxon>
        <taxon>Gammaproteobacteria</taxon>
        <taxon>Chromatiales</taxon>
        <taxon>Chromatiaceae</taxon>
        <taxon>Thiohalocapsa</taxon>
    </lineage>
</organism>
<keyword evidence="5" id="KW-0407">Ion channel</keyword>
<comment type="subcellular location">
    <subcellularLocation>
        <location evidence="5">Cell inner membrane</location>
        <topology evidence="5">Multi-pass membrane protein</topology>
    </subcellularLocation>
    <subcellularLocation>
        <location evidence="1">Membrane</location>
    </subcellularLocation>
</comment>